<dbReference type="AlphaFoldDB" id="A0A0A8VC48"/>
<name>A0A0A8VC48_YERRU</name>
<sequence>MKFKYHTKENIMWKRLEPYKSSIILLFALTLGGVIGIYAPSLALKLQPIGKIFLNLLFMIIVPLVSVSVMSSIAGMTDLKKLGRIMGLIFAISIIMALIPAAAIVGLATLFDPAQGVTIELTQEFKAGNGEMNFVNMVTTNDFVGLLSKSNILALIIMSVIAGIAIGQSGEQGKQIAESLNGLNTVIMKIVSIIMKAAPLGLGSYFAATMASQDPQLLMTFARAIGLFFIASLLYYVFGSILYSWIGGGMKAVRAFWQHAIEPSATALGTCSSLGSLPVTIRAAKAMGINPEIVDISLPLLVNLNKGGVAMIAALKIVFIFSVLGLDFTTETFFLTMLISVLSAIIVGGVPGGAFLGEIFIVTTLGLPVETIPMLVVIGTITDAPATLINVIHDLNAAQIIERFSGKKQPEHQVELPTVNEPTC</sequence>
<dbReference type="PRINTS" id="PR00173">
    <property type="entry name" value="EDTRNSPORT"/>
</dbReference>
<feature type="transmembrane region" description="Helical" evidence="7">
    <location>
        <begin position="52"/>
        <end position="73"/>
    </location>
</feature>
<evidence type="ECO:0000256" key="4">
    <source>
        <dbReference type="ARBA" id="ARBA00022692"/>
    </source>
</evidence>
<evidence type="ECO:0000256" key="3">
    <source>
        <dbReference type="ARBA" id="ARBA00022475"/>
    </source>
</evidence>
<dbReference type="GO" id="GO:0005886">
    <property type="term" value="C:plasma membrane"/>
    <property type="evidence" value="ECO:0007669"/>
    <property type="project" value="UniProtKB-SubCell"/>
</dbReference>
<keyword evidence="5 7" id="KW-1133">Transmembrane helix</keyword>
<dbReference type="Pfam" id="PF00375">
    <property type="entry name" value="SDF"/>
    <property type="match status" value="1"/>
</dbReference>
<keyword evidence="4 7" id="KW-0812">Transmembrane</keyword>
<comment type="subcellular location">
    <subcellularLocation>
        <location evidence="1">Cell membrane</location>
        <topology evidence="1">Multi-pass membrane protein</topology>
    </subcellularLocation>
</comment>
<evidence type="ECO:0000256" key="7">
    <source>
        <dbReference type="SAM" id="Phobius"/>
    </source>
</evidence>
<reference evidence="8" key="1">
    <citation type="journal article" date="2015" name="Genome Announc.">
        <title>Complete Genome Sequence of Yersinia ruckeri Strain CSF007-82, Etiologic Agent of Red Mouth Disease in Salmonid Fish.</title>
        <authorList>
            <person name="Nelson M.C."/>
            <person name="LaPatra S.E."/>
            <person name="Welch T.J."/>
            <person name="Graf J."/>
        </authorList>
    </citation>
    <scope>NUCLEOTIDE SEQUENCE</scope>
    <source>
        <strain evidence="8">CSF007-82</strain>
    </source>
</reference>
<evidence type="ECO:0000256" key="1">
    <source>
        <dbReference type="ARBA" id="ARBA00004651"/>
    </source>
</evidence>
<evidence type="ECO:0000256" key="2">
    <source>
        <dbReference type="ARBA" id="ARBA00022448"/>
    </source>
</evidence>
<evidence type="ECO:0000256" key="6">
    <source>
        <dbReference type="ARBA" id="ARBA00023136"/>
    </source>
</evidence>
<dbReference type="GO" id="GO:0006835">
    <property type="term" value="P:dicarboxylic acid transport"/>
    <property type="evidence" value="ECO:0007669"/>
    <property type="project" value="TreeGrafter"/>
</dbReference>
<feature type="transmembrane region" description="Helical" evidence="7">
    <location>
        <begin position="186"/>
        <end position="208"/>
    </location>
</feature>
<dbReference type="InterPro" id="IPR036458">
    <property type="entry name" value="Na:dicarbo_symporter_sf"/>
</dbReference>
<dbReference type="SUPFAM" id="SSF118215">
    <property type="entry name" value="Proton glutamate symport protein"/>
    <property type="match status" value="1"/>
</dbReference>
<organism evidence="8">
    <name type="scientific">Yersinia ruckeri</name>
    <dbReference type="NCBI Taxonomy" id="29486"/>
    <lineage>
        <taxon>Bacteria</taxon>
        <taxon>Pseudomonadati</taxon>
        <taxon>Pseudomonadota</taxon>
        <taxon>Gammaproteobacteria</taxon>
        <taxon>Enterobacterales</taxon>
        <taxon>Yersiniaceae</taxon>
        <taxon>Yersinia</taxon>
    </lineage>
</organism>
<dbReference type="GO" id="GO:0015293">
    <property type="term" value="F:symporter activity"/>
    <property type="evidence" value="ECO:0007669"/>
    <property type="project" value="UniProtKB-KW"/>
</dbReference>
<feature type="transmembrane region" description="Helical" evidence="7">
    <location>
        <begin position="85"/>
        <end position="111"/>
    </location>
</feature>
<feature type="transmembrane region" description="Helical" evidence="7">
    <location>
        <begin position="21"/>
        <end position="40"/>
    </location>
</feature>
<evidence type="ECO:0000313" key="8">
    <source>
        <dbReference type="EMBL" id="CEK25923.1"/>
    </source>
</evidence>
<dbReference type="PANTHER" id="PTHR42865">
    <property type="entry name" value="PROTON/GLUTAMATE-ASPARTATE SYMPORTER"/>
    <property type="match status" value="1"/>
</dbReference>
<feature type="transmembrane region" description="Helical" evidence="7">
    <location>
        <begin position="332"/>
        <end position="356"/>
    </location>
</feature>
<keyword evidence="6 7" id="KW-0472">Membrane</keyword>
<feature type="transmembrane region" description="Helical" evidence="7">
    <location>
        <begin position="220"/>
        <end position="246"/>
    </location>
</feature>
<proteinExistence type="predicted"/>
<gene>
    <name evidence="8" type="ORF">CSF007_0645</name>
</gene>
<dbReference type="PANTHER" id="PTHR42865:SF7">
    <property type="entry name" value="PROTON_GLUTAMATE-ASPARTATE SYMPORTER"/>
    <property type="match status" value="1"/>
</dbReference>
<dbReference type="Gene3D" id="1.10.3860.10">
    <property type="entry name" value="Sodium:dicarboxylate symporter"/>
    <property type="match status" value="1"/>
</dbReference>
<protein>
    <submittedName>
        <fullName evidence="8">Putative proton/glutamate symporter family protein</fullName>
    </submittedName>
</protein>
<feature type="transmembrane region" description="Helical" evidence="7">
    <location>
        <begin position="143"/>
        <end position="166"/>
    </location>
</feature>
<dbReference type="EMBL" id="LN681231">
    <property type="protein sequence ID" value="CEK25923.1"/>
    <property type="molecule type" value="Genomic_DNA"/>
</dbReference>
<evidence type="ECO:0000256" key="5">
    <source>
        <dbReference type="ARBA" id="ARBA00022989"/>
    </source>
</evidence>
<keyword evidence="3" id="KW-1003">Cell membrane</keyword>
<keyword evidence="2" id="KW-0813">Transport</keyword>
<dbReference type="InterPro" id="IPR001991">
    <property type="entry name" value="Na-dicarboxylate_symporter"/>
</dbReference>
<feature type="transmembrane region" description="Helical" evidence="7">
    <location>
        <begin position="307"/>
        <end position="326"/>
    </location>
</feature>
<accession>A0A0A8VC48</accession>